<evidence type="ECO:0000256" key="4">
    <source>
        <dbReference type="ARBA" id="ARBA00022723"/>
    </source>
</evidence>
<gene>
    <name evidence="8" type="ordered locus">Cagg_1654</name>
</gene>
<dbReference type="InterPro" id="IPR007197">
    <property type="entry name" value="rSAM"/>
</dbReference>
<evidence type="ECO:0000259" key="7">
    <source>
        <dbReference type="Pfam" id="PF04055"/>
    </source>
</evidence>
<dbReference type="GO" id="GO:0046872">
    <property type="term" value="F:metal ion binding"/>
    <property type="evidence" value="ECO:0007669"/>
    <property type="project" value="UniProtKB-KW"/>
</dbReference>
<feature type="domain" description="Radical SAM core" evidence="7">
    <location>
        <begin position="111"/>
        <end position="234"/>
    </location>
</feature>
<comment type="cofactor">
    <cofactor evidence="1">
        <name>[4Fe-4S] cluster</name>
        <dbReference type="ChEBI" id="CHEBI:49883"/>
    </cofactor>
</comment>
<dbReference type="EMBL" id="CP001337">
    <property type="protein sequence ID" value="ACL24555.1"/>
    <property type="molecule type" value="Genomic_DNA"/>
</dbReference>
<name>B8GA40_CHLAD</name>
<dbReference type="eggNOG" id="COG1180">
    <property type="taxonomic scope" value="Bacteria"/>
</dbReference>
<dbReference type="Gene3D" id="3.20.20.70">
    <property type="entry name" value="Aldolase class I"/>
    <property type="match status" value="1"/>
</dbReference>
<dbReference type="PANTHER" id="PTHR30352:SF5">
    <property type="entry name" value="PYRUVATE FORMATE-LYASE 1-ACTIVATING ENZYME"/>
    <property type="match status" value="1"/>
</dbReference>
<organism evidence="8 9">
    <name type="scientific">Chloroflexus aggregans (strain MD-66 / DSM 9485)</name>
    <dbReference type="NCBI Taxonomy" id="326427"/>
    <lineage>
        <taxon>Bacteria</taxon>
        <taxon>Bacillati</taxon>
        <taxon>Chloroflexota</taxon>
        <taxon>Chloroflexia</taxon>
        <taxon>Chloroflexales</taxon>
        <taxon>Chloroflexineae</taxon>
        <taxon>Chloroflexaceae</taxon>
        <taxon>Chloroflexus</taxon>
    </lineage>
</organism>
<evidence type="ECO:0000256" key="5">
    <source>
        <dbReference type="ARBA" id="ARBA00023004"/>
    </source>
</evidence>
<dbReference type="GO" id="GO:0051539">
    <property type="term" value="F:4 iron, 4 sulfur cluster binding"/>
    <property type="evidence" value="ECO:0007669"/>
    <property type="project" value="UniProtKB-KW"/>
</dbReference>
<evidence type="ECO:0000256" key="2">
    <source>
        <dbReference type="ARBA" id="ARBA00022485"/>
    </source>
</evidence>
<dbReference type="Proteomes" id="UP000002508">
    <property type="component" value="Chromosome"/>
</dbReference>
<dbReference type="OrthoDB" id="9778883at2"/>
<dbReference type="SUPFAM" id="SSF102114">
    <property type="entry name" value="Radical SAM enzymes"/>
    <property type="match status" value="1"/>
</dbReference>
<dbReference type="InterPro" id="IPR058240">
    <property type="entry name" value="rSAM_sf"/>
</dbReference>
<dbReference type="RefSeq" id="WP_015940414.1">
    <property type="nucleotide sequence ID" value="NC_011831.1"/>
</dbReference>
<dbReference type="KEGG" id="cag:Cagg_1654"/>
<evidence type="ECO:0000313" key="9">
    <source>
        <dbReference type="Proteomes" id="UP000002508"/>
    </source>
</evidence>
<keyword evidence="6" id="KW-0411">Iron-sulfur</keyword>
<dbReference type="InterPro" id="IPR034457">
    <property type="entry name" value="Organic_radical-activating"/>
</dbReference>
<keyword evidence="2" id="KW-0004">4Fe-4S</keyword>
<keyword evidence="3" id="KW-0949">S-adenosyl-L-methionine</keyword>
<keyword evidence="5" id="KW-0408">Iron</keyword>
<dbReference type="GO" id="GO:0003824">
    <property type="term" value="F:catalytic activity"/>
    <property type="evidence" value="ECO:0007669"/>
    <property type="project" value="InterPro"/>
</dbReference>
<sequence length="336" mass="37458">MSSLATLAQPLADGRFQCLACQWQCSLAADEPGRCRMRVGRTDGIELLNYGMISGAAIGPIEDHRLWHFFPDTTVLAIGGWGYALPLDQQRGQYGSLPVEPAKRRRLDPQRAADFALERLCRGVVWAFGEPAVNFEYVLALMQLSRAASRYTAIVTSGLLSSEALAELGPYLNGISLDLRGFSDNAYQRLGGISNWRPILRFAEEAQQRWKCHIEITTRIHHGVNDHPDELRELVHWIKTTLGEETPWHVLPGDAGSETAAATMRARRIGHEGGLQFIYGAEPNQPTRCPLCHATLISRQQGMSRRVGLDGNRCTNCGYAANFYLSIFKHHRESET</sequence>
<dbReference type="Pfam" id="PF04055">
    <property type="entry name" value="Radical_SAM"/>
    <property type="match status" value="1"/>
</dbReference>
<dbReference type="PANTHER" id="PTHR30352">
    <property type="entry name" value="PYRUVATE FORMATE-LYASE-ACTIVATING ENZYME"/>
    <property type="match status" value="1"/>
</dbReference>
<keyword evidence="9" id="KW-1185">Reference proteome</keyword>
<dbReference type="InterPro" id="IPR013785">
    <property type="entry name" value="Aldolase_TIM"/>
</dbReference>
<dbReference type="AlphaFoldDB" id="B8GA40"/>
<evidence type="ECO:0000256" key="6">
    <source>
        <dbReference type="ARBA" id="ARBA00023014"/>
    </source>
</evidence>
<dbReference type="HOGENOM" id="CLU_044176_1_0_0"/>
<accession>B8GA40</accession>
<evidence type="ECO:0000256" key="1">
    <source>
        <dbReference type="ARBA" id="ARBA00001966"/>
    </source>
</evidence>
<protein>
    <submittedName>
        <fullName evidence="8">Radical SAM domain protein</fullName>
    </submittedName>
</protein>
<keyword evidence="4" id="KW-0479">Metal-binding</keyword>
<dbReference type="STRING" id="326427.Cagg_1654"/>
<proteinExistence type="predicted"/>
<reference evidence="8" key="1">
    <citation type="submission" date="2008-12" db="EMBL/GenBank/DDBJ databases">
        <title>Complete sequence of Chloroflexus aggregans DSM 9485.</title>
        <authorList>
            <consortium name="US DOE Joint Genome Institute"/>
            <person name="Lucas S."/>
            <person name="Copeland A."/>
            <person name="Lapidus A."/>
            <person name="Glavina del Rio T."/>
            <person name="Dalin E."/>
            <person name="Tice H."/>
            <person name="Pitluck S."/>
            <person name="Foster B."/>
            <person name="Larimer F."/>
            <person name="Land M."/>
            <person name="Hauser L."/>
            <person name="Kyrpides N."/>
            <person name="Mikhailova N."/>
            <person name="Bryant D."/>
            <person name="Richardson P."/>
        </authorList>
    </citation>
    <scope>NUCLEOTIDE SEQUENCE</scope>
    <source>
        <strain evidence="8">DSM 9485</strain>
    </source>
</reference>
<evidence type="ECO:0000313" key="8">
    <source>
        <dbReference type="EMBL" id="ACL24555.1"/>
    </source>
</evidence>
<evidence type="ECO:0000256" key="3">
    <source>
        <dbReference type="ARBA" id="ARBA00022691"/>
    </source>
</evidence>